<dbReference type="PANTHER" id="PTHR31400">
    <property type="entry name" value="GUANYLYL CYCLASE DOMAIN CONTAINING PROTEIN 1 GUCD1"/>
    <property type="match status" value="1"/>
</dbReference>
<accession>A0A1V9ZQ30</accession>
<dbReference type="OrthoDB" id="206796at2759"/>
<comment type="caution">
    <text evidence="1">The sequence shown here is derived from an EMBL/GenBank/DDBJ whole genome shotgun (WGS) entry which is preliminary data.</text>
</comment>
<evidence type="ECO:0000313" key="1">
    <source>
        <dbReference type="EMBL" id="OQS00089.1"/>
    </source>
</evidence>
<reference evidence="1 2" key="1">
    <citation type="journal article" date="2014" name="Genome Biol. Evol.">
        <title>The secreted proteins of Achlya hypogyna and Thraustotheca clavata identify the ancestral oomycete secretome and reveal gene acquisitions by horizontal gene transfer.</title>
        <authorList>
            <person name="Misner I."/>
            <person name="Blouin N."/>
            <person name="Leonard G."/>
            <person name="Richards T.A."/>
            <person name="Lane C.E."/>
        </authorList>
    </citation>
    <scope>NUCLEOTIDE SEQUENCE [LARGE SCALE GENOMIC DNA]</scope>
    <source>
        <strain evidence="1 2">ATCC 34112</strain>
    </source>
</reference>
<dbReference type="Proteomes" id="UP000243217">
    <property type="component" value="Unassembled WGS sequence"/>
</dbReference>
<dbReference type="AlphaFoldDB" id="A0A1V9ZQ30"/>
<organism evidence="1 2">
    <name type="scientific">Thraustotheca clavata</name>
    <dbReference type="NCBI Taxonomy" id="74557"/>
    <lineage>
        <taxon>Eukaryota</taxon>
        <taxon>Sar</taxon>
        <taxon>Stramenopiles</taxon>
        <taxon>Oomycota</taxon>
        <taxon>Saprolegniomycetes</taxon>
        <taxon>Saprolegniales</taxon>
        <taxon>Achlyaceae</taxon>
        <taxon>Thraustotheca</taxon>
    </lineage>
</organism>
<sequence length="204" mass="22961">MVRPSQIHQLYDWDCGIACLQMVSLWLNPMFECTHRMLCEVLCTKSIWTIDLFSALLKLYGEKQISIIFYSKVLQVNLNLAHHTFYTNDYLVDIARIEPLYTQAIAAGATSCASLSSDELRLAIGNRIAIVLVDAGKLKCCVSSTQSGFQGHFIVVFQITLNVVKYVDPASVDHVQCSMDIDTFDQARKSEGTDEDIIIISRRD</sequence>
<dbReference type="Pfam" id="PF09778">
    <property type="entry name" value="Guanylate_cyc_2"/>
    <property type="match status" value="1"/>
</dbReference>
<dbReference type="EMBL" id="JNBS01001755">
    <property type="protein sequence ID" value="OQS00089.1"/>
    <property type="molecule type" value="Genomic_DNA"/>
</dbReference>
<dbReference type="InterPro" id="IPR018616">
    <property type="entry name" value="GUCD1"/>
</dbReference>
<gene>
    <name evidence="1" type="ORF">THRCLA_21757</name>
</gene>
<proteinExistence type="predicted"/>
<protein>
    <submittedName>
        <fullName evidence="1">GUCD1 isoform X2</fullName>
    </submittedName>
</protein>
<keyword evidence="2" id="KW-1185">Reference proteome</keyword>
<dbReference type="PANTHER" id="PTHR31400:SF1">
    <property type="entry name" value="PROTEIN GUCD1"/>
    <property type="match status" value="1"/>
</dbReference>
<name>A0A1V9ZQ30_9STRA</name>
<evidence type="ECO:0000313" key="2">
    <source>
        <dbReference type="Proteomes" id="UP000243217"/>
    </source>
</evidence>